<dbReference type="GO" id="GO:0003677">
    <property type="term" value="F:DNA binding"/>
    <property type="evidence" value="ECO:0007669"/>
    <property type="project" value="InterPro"/>
</dbReference>
<sequence length="288" mass="32008">MSSSPTARRRRLGHELRRLREAAQLKAEEVAGRLHWSATKMSRIETGQVSVHHGDVADLLDIYGVSDETLRTELSDMARQSRLKGWWHRHRDTFKRGFDSYIGLEAEASNLQTYQAQVIPGLLQTEAYARAVIDATAMGHASLDDVDKKIAVRMSRQELLTRPNPLRLHVILDEAVLRRVVGGTETMAEQLGTLLARGKMPNITLQVLPFSVGAHAALDGEFSILEFPDPKDSDLVYLEENTSGLILEEPGDLKCYAEMFAQLTSQALDPDESTSFIASLTRSEVSAP</sequence>
<evidence type="ECO:0000259" key="1">
    <source>
        <dbReference type="PROSITE" id="PS50943"/>
    </source>
</evidence>
<dbReference type="CDD" id="cd00093">
    <property type="entry name" value="HTH_XRE"/>
    <property type="match status" value="1"/>
</dbReference>
<dbReference type="InterPro" id="IPR010982">
    <property type="entry name" value="Lambda_DNA-bd_dom_sf"/>
</dbReference>
<keyword evidence="3" id="KW-1185">Reference proteome</keyword>
<dbReference type="InterPro" id="IPR043917">
    <property type="entry name" value="DUF5753"/>
</dbReference>
<protein>
    <submittedName>
        <fullName evidence="2">Helix-turn-helix domain-containing protein</fullName>
    </submittedName>
</protein>
<dbReference type="AlphaFoldDB" id="A0A931F0E7"/>
<dbReference type="Proteomes" id="UP000605361">
    <property type="component" value="Unassembled WGS sequence"/>
</dbReference>
<gene>
    <name evidence="2" type="ORF">ITP53_22930</name>
</gene>
<dbReference type="Pfam" id="PF13560">
    <property type="entry name" value="HTH_31"/>
    <property type="match status" value="1"/>
</dbReference>
<dbReference type="SUPFAM" id="SSF47413">
    <property type="entry name" value="lambda repressor-like DNA-binding domains"/>
    <property type="match status" value="1"/>
</dbReference>
<dbReference type="PROSITE" id="PS50943">
    <property type="entry name" value="HTH_CROC1"/>
    <property type="match status" value="1"/>
</dbReference>
<dbReference type="InterPro" id="IPR001387">
    <property type="entry name" value="Cro/C1-type_HTH"/>
</dbReference>
<reference evidence="2" key="1">
    <citation type="submission" date="2020-11" db="EMBL/GenBank/DDBJ databases">
        <title>Whole-genome analyses of Nonomuraea sp. K274.</title>
        <authorList>
            <person name="Veyisoglu A."/>
        </authorList>
    </citation>
    <scope>NUCLEOTIDE SEQUENCE</scope>
    <source>
        <strain evidence="2">K274</strain>
    </source>
</reference>
<accession>A0A931F0E7</accession>
<dbReference type="Pfam" id="PF19054">
    <property type="entry name" value="DUF5753"/>
    <property type="match status" value="1"/>
</dbReference>
<comment type="caution">
    <text evidence="2">The sequence shown here is derived from an EMBL/GenBank/DDBJ whole genome shotgun (WGS) entry which is preliminary data.</text>
</comment>
<organism evidence="2 3">
    <name type="scientific">Nonomuraea cypriaca</name>
    <dbReference type="NCBI Taxonomy" id="1187855"/>
    <lineage>
        <taxon>Bacteria</taxon>
        <taxon>Bacillati</taxon>
        <taxon>Actinomycetota</taxon>
        <taxon>Actinomycetes</taxon>
        <taxon>Streptosporangiales</taxon>
        <taxon>Streptosporangiaceae</taxon>
        <taxon>Nonomuraea</taxon>
    </lineage>
</organism>
<dbReference type="EMBL" id="JADOGI010000068">
    <property type="protein sequence ID" value="MBF8188527.1"/>
    <property type="molecule type" value="Genomic_DNA"/>
</dbReference>
<dbReference type="Gene3D" id="1.10.260.40">
    <property type="entry name" value="lambda repressor-like DNA-binding domains"/>
    <property type="match status" value="1"/>
</dbReference>
<dbReference type="RefSeq" id="WP_195897474.1">
    <property type="nucleotide sequence ID" value="NZ_JADOGI010000068.1"/>
</dbReference>
<dbReference type="SMART" id="SM00530">
    <property type="entry name" value="HTH_XRE"/>
    <property type="match status" value="1"/>
</dbReference>
<proteinExistence type="predicted"/>
<evidence type="ECO:0000313" key="2">
    <source>
        <dbReference type="EMBL" id="MBF8188527.1"/>
    </source>
</evidence>
<evidence type="ECO:0000313" key="3">
    <source>
        <dbReference type="Proteomes" id="UP000605361"/>
    </source>
</evidence>
<name>A0A931F0E7_9ACTN</name>
<feature type="domain" description="HTH cro/C1-type" evidence="1">
    <location>
        <begin position="16"/>
        <end position="70"/>
    </location>
</feature>